<evidence type="ECO:0000256" key="1">
    <source>
        <dbReference type="SAM" id="SignalP"/>
    </source>
</evidence>
<dbReference type="SUPFAM" id="SSF53686">
    <property type="entry name" value="Tryptophan synthase beta subunit-like PLP-dependent enzymes"/>
    <property type="match status" value="1"/>
</dbReference>
<feature type="signal peptide" evidence="1">
    <location>
        <begin position="1"/>
        <end position="25"/>
    </location>
</feature>
<dbReference type="PANTHER" id="PTHR10314">
    <property type="entry name" value="CYSTATHIONINE BETA-SYNTHASE"/>
    <property type="match status" value="1"/>
</dbReference>
<comment type="caution">
    <text evidence="2">The sequence shown here is derived from an EMBL/GenBank/DDBJ whole genome shotgun (WGS) entry which is preliminary data.</text>
</comment>
<organism evidence="2 3">
    <name type="scientific">Vitis vinifera</name>
    <name type="common">Grape</name>
    <dbReference type="NCBI Taxonomy" id="29760"/>
    <lineage>
        <taxon>Eukaryota</taxon>
        <taxon>Viridiplantae</taxon>
        <taxon>Streptophyta</taxon>
        <taxon>Embryophyta</taxon>
        <taxon>Tracheophyta</taxon>
        <taxon>Spermatophyta</taxon>
        <taxon>Magnoliopsida</taxon>
        <taxon>eudicotyledons</taxon>
        <taxon>Gunneridae</taxon>
        <taxon>Pentapetalae</taxon>
        <taxon>rosids</taxon>
        <taxon>Vitales</taxon>
        <taxon>Vitaceae</taxon>
        <taxon>Viteae</taxon>
        <taxon>Vitis</taxon>
    </lineage>
</organism>
<dbReference type="Gene3D" id="3.40.50.1100">
    <property type="match status" value="1"/>
</dbReference>
<protein>
    <submittedName>
        <fullName evidence="2">Cysteine synthase</fullName>
    </submittedName>
</protein>
<gene>
    <name evidence="2" type="primary">CYS1</name>
    <name evidence="2" type="ORF">CK203_055882</name>
</gene>
<dbReference type="EMBL" id="QGNW01000378">
    <property type="protein sequence ID" value="RVW74030.1"/>
    <property type="molecule type" value="Genomic_DNA"/>
</dbReference>
<dbReference type="AlphaFoldDB" id="A0A438GP98"/>
<sequence length="172" mass="19123">MVPWHETEVILCLILLSSCPWSVQSIGNTPLVYLNKVVDGCLARIAVKLKAMENCCSVKDTPEIWRGCGGKVGVFVSGMGTGETVIGARRFLRKKNLDIKAYNVEPTESAILNRREPVIYYIFPNWIYCIPLHVNGLHMIQGIRPGFITPILDVSILDEIVPVSLKINSISL</sequence>
<accession>A0A438GP98</accession>
<evidence type="ECO:0000313" key="2">
    <source>
        <dbReference type="EMBL" id="RVW74030.1"/>
    </source>
</evidence>
<evidence type="ECO:0000313" key="3">
    <source>
        <dbReference type="Proteomes" id="UP000288805"/>
    </source>
</evidence>
<proteinExistence type="predicted"/>
<keyword evidence="1" id="KW-0732">Signal</keyword>
<dbReference type="Proteomes" id="UP000288805">
    <property type="component" value="Unassembled WGS sequence"/>
</dbReference>
<dbReference type="InterPro" id="IPR036052">
    <property type="entry name" value="TrpB-like_PALP_sf"/>
</dbReference>
<reference evidence="2 3" key="1">
    <citation type="journal article" date="2018" name="PLoS Genet.">
        <title>Population sequencing reveals clonal diversity and ancestral inbreeding in the grapevine cultivar Chardonnay.</title>
        <authorList>
            <person name="Roach M.J."/>
            <person name="Johnson D.L."/>
            <person name="Bohlmann J."/>
            <person name="van Vuuren H.J."/>
            <person name="Jones S.J."/>
            <person name="Pretorius I.S."/>
            <person name="Schmidt S.A."/>
            <person name="Borneman A.R."/>
        </authorList>
    </citation>
    <scope>NUCLEOTIDE SEQUENCE [LARGE SCALE GENOMIC DNA]</scope>
    <source>
        <strain evidence="3">cv. Chardonnay</strain>
        <tissue evidence="2">Leaf</tissue>
    </source>
</reference>
<feature type="chain" id="PRO_5019457570" evidence="1">
    <location>
        <begin position="26"/>
        <end position="172"/>
    </location>
</feature>
<dbReference type="InterPro" id="IPR050214">
    <property type="entry name" value="Cys_Synth/Cystath_Beta-Synth"/>
</dbReference>
<name>A0A438GP98_VITVI</name>